<dbReference type="FunFam" id="3.30.565.10:FF:000006">
    <property type="entry name" value="Sensor histidine kinase WalK"/>
    <property type="match status" value="1"/>
</dbReference>
<organism evidence="10 13">
    <name type="scientific">Streptococcus thermophilus</name>
    <dbReference type="NCBI Taxonomy" id="1308"/>
    <lineage>
        <taxon>Bacteria</taxon>
        <taxon>Bacillati</taxon>
        <taxon>Bacillota</taxon>
        <taxon>Bacilli</taxon>
        <taxon>Lactobacillales</taxon>
        <taxon>Streptococcaceae</taxon>
        <taxon>Streptococcus</taxon>
    </lineage>
</organism>
<evidence type="ECO:0000313" key="11">
    <source>
        <dbReference type="EMBL" id="CAD0152171.1"/>
    </source>
</evidence>
<keyword evidence="6" id="KW-0418">Kinase</keyword>
<keyword evidence="5 10" id="KW-0808">Transferase</keyword>
<evidence type="ECO:0000256" key="5">
    <source>
        <dbReference type="ARBA" id="ARBA00022679"/>
    </source>
</evidence>
<dbReference type="Proteomes" id="UP000509791">
    <property type="component" value="Chromosome"/>
</dbReference>
<evidence type="ECO:0000313" key="13">
    <source>
        <dbReference type="Proteomes" id="UP000509833"/>
    </source>
</evidence>
<dbReference type="Pfam" id="PF00512">
    <property type="entry name" value="HisKA"/>
    <property type="match status" value="1"/>
</dbReference>
<evidence type="ECO:0000313" key="10">
    <source>
        <dbReference type="EMBL" id="CAD0137261.1"/>
    </source>
</evidence>
<dbReference type="Gene3D" id="3.30.565.10">
    <property type="entry name" value="Histidine kinase-like ATPase, C-terminal domain"/>
    <property type="match status" value="1"/>
</dbReference>
<keyword evidence="8" id="KW-0812">Transmembrane</keyword>
<dbReference type="GO" id="GO:0000155">
    <property type="term" value="F:phosphorelay sensor kinase activity"/>
    <property type="evidence" value="ECO:0007669"/>
    <property type="project" value="InterPro"/>
</dbReference>
<dbReference type="GO" id="GO:0005886">
    <property type="term" value="C:plasma membrane"/>
    <property type="evidence" value="ECO:0007669"/>
    <property type="project" value="TreeGrafter"/>
</dbReference>
<feature type="transmembrane region" description="Helical" evidence="8">
    <location>
        <begin position="21"/>
        <end position="43"/>
    </location>
</feature>
<protein>
    <recommendedName>
        <fullName evidence="3">histidine kinase</fullName>
        <ecNumber evidence="3">2.7.13.3</ecNumber>
    </recommendedName>
</protein>
<dbReference type="GO" id="GO:0004721">
    <property type="term" value="F:phosphoprotein phosphatase activity"/>
    <property type="evidence" value="ECO:0007669"/>
    <property type="project" value="TreeGrafter"/>
</dbReference>
<dbReference type="InterPro" id="IPR003661">
    <property type="entry name" value="HisK_dim/P_dom"/>
</dbReference>
<evidence type="ECO:0000256" key="8">
    <source>
        <dbReference type="SAM" id="Phobius"/>
    </source>
</evidence>
<dbReference type="CDD" id="cd00082">
    <property type="entry name" value="HisKA"/>
    <property type="match status" value="1"/>
</dbReference>
<dbReference type="Proteomes" id="UP000509833">
    <property type="component" value="Chromosome"/>
</dbReference>
<keyword evidence="7" id="KW-0902">Two-component regulatory system</keyword>
<dbReference type="AlphaFoldDB" id="A0A8D6U641"/>
<accession>A0A8D6U641</accession>
<evidence type="ECO:0000256" key="4">
    <source>
        <dbReference type="ARBA" id="ARBA00022553"/>
    </source>
</evidence>
<evidence type="ECO:0000256" key="3">
    <source>
        <dbReference type="ARBA" id="ARBA00012438"/>
    </source>
</evidence>
<dbReference type="RefSeq" id="WP_179974451.1">
    <property type="nucleotide sequence ID" value="NZ_CP125765.1"/>
</dbReference>
<dbReference type="InterPro" id="IPR050351">
    <property type="entry name" value="BphY/WalK/GraS-like"/>
</dbReference>
<evidence type="ECO:0000313" key="12">
    <source>
        <dbReference type="Proteomes" id="UP000509791"/>
    </source>
</evidence>
<reference evidence="12 13" key="1">
    <citation type="submission" date="2020-06" db="EMBL/GenBank/DDBJ databases">
        <authorList>
            <person name="Chuat V."/>
        </authorList>
    </citation>
    <scope>NUCLEOTIDE SEQUENCE [LARGE SCALE GENOMIC DNA]</scope>
    <source>
        <strain evidence="10">STH_CIRM_336</strain>
        <strain evidence="11">STH_CIRM_998</strain>
    </source>
</reference>
<dbReference type="InterPro" id="IPR036097">
    <property type="entry name" value="HisK_dim/P_sf"/>
</dbReference>
<dbReference type="EMBL" id="LR822017">
    <property type="protein sequence ID" value="CAD0137261.1"/>
    <property type="molecule type" value="Genomic_DNA"/>
</dbReference>
<dbReference type="GO" id="GO:0016036">
    <property type="term" value="P:cellular response to phosphate starvation"/>
    <property type="evidence" value="ECO:0007669"/>
    <property type="project" value="TreeGrafter"/>
</dbReference>
<dbReference type="PANTHER" id="PTHR45453">
    <property type="entry name" value="PHOSPHATE REGULON SENSOR PROTEIN PHOR"/>
    <property type="match status" value="1"/>
</dbReference>
<keyword evidence="8" id="KW-1133">Transmembrane helix</keyword>
<gene>
    <name evidence="10" type="primary">ciaH</name>
    <name evidence="10" type="ORF">STHERMO_0876</name>
    <name evidence="11" type="ORF">STHERMO_0890</name>
</gene>
<dbReference type="Gene3D" id="1.10.287.130">
    <property type="match status" value="1"/>
</dbReference>
<dbReference type="EMBL" id="LR822027">
    <property type="protein sequence ID" value="CAD0152171.1"/>
    <property type="molecule type" value="Genomic_DNA"/>
</dbReference>
<comment type="subcellular location">
    <subcellularLocation>
        <location evidence="2">Membrane</location>
    </subcellularLocation>
</comment>
<comment type="catalytic activity">
    <reaction evidence="1">
        <text>ATP + protein L-histidine = ADP + protein N-phospho-L-histidine.</text>
        <dbReference type="EC" id="2.7.13.3"/>
    </reaction>
</comment>
<sequence length="472" mass="53808">MLTKFFNYLFRRIKSDGFKSFIHFFATFSGIFLIMTVMILQILRYGVYSNVDSSLKEAVTKTNSYLEMEMLKREFFLTSDVDQNNTATIYQEYDSKASLDKIPNSGVYKTKSKKIKSKIEDAPHDLTVAANTSVLVLDKNGKALNVVDKFSSLSNLPIDKNTIDVISKGSAQNYFDQTENYRLITEKVDNSFYPDAKYVVIAINTTQLEEATERYVKLIVIMMSFFWLLSIAASLYLAKWSRRPIQESLEKQKTFVENASHELRTPLAVIQNRLESLFRKPESTILDNSENIAYSLDEVRNMRLLTTNLLNLTRRDDGIKPEIETLDSSFFDKVFTNYATIAEESEKVFTAQNQVGRSIKTDKTLLKQLMTILFDNAIKYTEDDGQVILAVRTNDRHLYITVADNGPGIADEDKKKIFDRFYCVDKARTRQKGGFGLGLSLAQQIVLALKGTIIVKDNQPKGTIFEVKITGV</sequence>
<keyword evidence="8" id="KW-0472">Membrane</keyword>
<feature type="domain" description="Histidine kinase" evidence="9">
    <location>
        <begin position="258"/>
        <end position="472"/>
    </location>
</feature>
<dbReference type="InterPro" id="IPR003594">
    <property type="entry name" value="HATPase_dom"/>
</dbReference>
<proteinExistence type="predicted"/>
<dbReference type="PRINTS" id="PR00344">
    <property type="entry name" value="BCTRLSENSOR"/>
</dbReference>
<dbReference type="Pfam" id="PF02518">
    <property type="entry name" value="HATPase_c"/>
    <property type="match status" value="1"/>
</dbReference>
<dbReference type="SUPFAM" id="SSF47384">
    <property type="entry name" value="Homodimeric domain of signal transducing histidine kinase"/>
    <property type="match status" value="1"/>
</dbReference>
<dbReference type="InterPro" id="IPR004358">
    <property type="entry name" value="Sig_transdc_His_kin-like_C"/>
</dbReference>
<dbReference type="SMART" id="SM00387">
    <property type="entry name" value="HATPase_c"/>
    <property type="match status" value="1"/>
</dbReference>
<evidence type="ECO:0000256" key="1">
    <source>
        <dbReference type="ARBA" id="ARBA00000085"/>
    </source>
</evidence>
<feature type="transmembrane region" description="Helical" evidence="8">
    <location>
        <begin position="215"/>
        <end position="238"/>
    </location>
</feature>
<dbReference type="SMART" id="SM00388">
    <property type="entry name" value="HisKA"/>
    <property type="match status" value="1"/>
</dbReference>
<dbReference type="InterPro" id="IPR005467">
    <property type="entry name" value="His_kinase_dom"/>
</dbReference>
<dbReference type="PROSITE" id="PS50109">
    <property type="entry name" value="HIS_KIN"/>
    <property type="match status" value="1"/>
</dbReference>
<evidence type="ECO:0000256" key="6">
    <source>
        <dbReference type="ARBA" id="ARBA00022777"/>
    </source>
</evidence>
<name>A0A8D6U641_STRTR</name>
<keyword evidence="4" id="KW-0597">Phosphoprotein</keyword>
<dbReference type="SUPFAM" id="SSF55874">
    <property type="entry name" value="ATPase domain of HSP90 chaperone/DNA topoisomerase II/histidine kinase"/>
    <property type="match status" value="1"/>
</dbReference>
<evidence type="ECO:0000256" key="2">
    <source>
        <dbReference type="ARBA" id="ARBA00004370"/>
    </source>
</evidence>
<dbReference type="CDD" id="cd00075">
    <property type="entry name" value="HATPase"/>
    <property type="match status" value="1"/>
</dbReference>
<evidence type="ECO:0000256" key="7">
    <source>
        <dbReference type="ARBA" id="ARBA00023012"/>
    </source>
</evidence>
<evidence type="ECO:0000259" key="9">
    <source>
        <dbReference type="PROSITE" id="PS50109"/>
    </source>
</evidence>
<dbReference type="EC" id="2.7.13.3" evidence="3"/>
<dbReference type="InterPro" id="IPR036890">
    <property type="entry name" value="HATPase_C_sf"/>
</dbReference>
<dbReference type="PANTHER" id="PTHR45453:SF1">
    <property type="entry name" value="PHOSPHATE REGULON SENSOR PROTEIN PHOR"/>
    <property type="match status" value="1"/>
</dbReference>